<evidence type="ECO:0000313" key="2">
    <source>
        <dbReference type="Proteomes" id="UP001139461"/>
    </source>
</evidence>
<protein>
    <submittedName>
        <fullName evidence="1">Uncharacterized protein</fullName>
    </submittedName>
</protein>
<comment type="caution">
    <text evidence="1">The sequence shown here is derived from an EMBL/GenBank/DDBJ whole genome shotgun (WGS) entry which is preliminary data.</text>
</comment>
<proteinExistence type="predicted"/>
<name>A0A9X1QY92_9FLAO</name>
<reference evidence="1" key="1">
    <citation type="submission" date="2021-09" db="EMBL/GenBank/DDBJ databases">
        <title>Genome of Aequorivita sp. strain F47161.</title>
        <authorList>
            <person name="Wang Y."/>
        </authorList>
    </citation>
    <scope>NUCLEOTIDE SEQUENCE</scope>
    <source>
        <strain evidence="1">F47161</strain>
    </source>
</reference>
<dbReference type="EMBL" id="JAIRBA010000030">
    <property type="protein sequence ID" value="MCG2419994.1"/>
    <property type="molecule type" value="Genomic_DNA"/>
</dbReference>
<dbReference type="AlphaFoldDB" id="A0A9X1QY92"/>
<dbReference type="Proteomes" id="UP001139461">
    <property type="component" value="Unassembled WGS sequence"/>
</dbReference>
<evidence type="ECO:0000313" key="1">
    <source>
        <dbReference type="EMBL" id="MCG2419994.1"/>
    </source>
</evidence>
<organism evidence="1 2">
    <name type="scientific">Aequorivita vitellina</name>
    <dbReference type="NCBI Taxonomy" id="2874475"/>
    <lineage>
        <taxon>Bacteria</taxon>
        <taxon>Pseudomonadati</taxon>
        <taxon>Bacteroidota</taxon>
        <taxon>Flavobacteriia</taxon>
        <taxon>Flavobacteriales</taxon>
        <taxon>Flavobacteriaceae</taxon>
        <taxon>Aequorivita</taxon>
    </lineage>
</organism>
<dbReference type="RefSeq" id="WP_237603778.1">
    <property type="nucleotide sequence ID" value="NZ_JAIRBA010000030.1"/>
</dbReference>
<accession>A0A9X1QY92</accession>
<sequence>MPKFATFPKLFDDALRLEASYLNKHGYLNPNKIQRGTITWSKNGNKTGSISFETNTKNECPYIELDYKCNGEPRNYRIYLDTVQSNLGKGEIWYFICPNTNKRCRILYSIDGYFLHREAFNGCMYEKQTYSKKWREMEMIYGAYFDNDKHYSELYSKNFRKFYKGKPTKRYLKLLKEIEKSDRIDYREIERLMIL</sequence>
<gene>
    <name evidence="1" type="ORF">K8089_13270</name>
</gene>
<keyword evidence="2" id="KW-1185">Reference proteome</keyword>